<organism evidence="1 2">
    <name type="scientific">Gossypium darwinii</name>
    <name type="common">Darwin's cotton</name>
    <name type="synonym">Gossypium barbadense var. darwinii</name>
    <dbReference type="NCBI Taxonomy" id="34276"/>
    <lineage>
        <taxon>Eukaryota</taxon>
        <taxon>Viridiplantae</taxon>
        <taxon>Streptophyta</taxon>
        <taxon>Embryophyta</taxon>
        <taxon>Tracheophyta</taxon>
        <taxon>Spermatophyta</taxon>
        <taxon>Magnoliopsida</taxon>
        <taxon>eudicotyledons</taxon>
        <taxon>Gunneridae</taxon>
        <taxon>Pentapetalae</taxon>
        <taxon>rosids</taxon>
        <taxon>malvids</taxon>
        <taxon>Malvales</taxon>
        <taxon>Malvaceae</taxon>
        <taxon>Malvoideae</taxon>
        <taxon>Gossypium</taxon>
    </lineage>
</organism>
<reference evidence="1 2" key="1">
    <citation type="submission" date="2019-06" db="EMBL/GenBank/DDBJ databases">
        <title>WGS assembly of Gossypium darwinii.</title>
        <authorList>
            <person name="Chen Z.J."/>
            <person name="Sreedasyam A."/>
            <person name="Ando A."/>
            <person name="Song Q."/>
            <person name="De L."/>
            <person name="Hulse-Kemp A."/>
            <person name="Ding M."/>
            <person name="Ye W."/>
            <person name="Kirkbride R."/>
            <person name="Jenkins J."/>
            <person name="Plott C."/>
            <person name="Lovell J."/>
            <person name="Lin Y.-M."/>
            <person name="Vaughn R."/>
            <person name="Liu B."/>
            <person name="Li W."/>
            <person name="Simpson S."/>
            <person name="Scheffler B."/>
            <person name="Saski C."/>
            <person name="Grover C."/>
            <person name="Hu G."/>
            <person name="Conover J."/>
            <person name="Carlson J."/>
            <person name="Shu S."/>
            <person name="Boston L."/>
            <person name="Williams M."/>
            <person name="Peterson D."/>
            <person name="Mcgee K."/>
            <person name="Jones D."/>
            <person name="Wendel J."/>
            <person name="Stelly D."/>
            <person name="Grimwood J."/>
            <person name="Schmutz J."/>
        </authorList>
    </citation>
    <scope>NUCLEOTIDE SEQUENCE [LARGE SCALE GENOMIC DNA]</scope>
    <source>
        <strain evidence="1">1808015.09</strain>
    </source>
</reference>
<dbReference type="PANTHER" id="PTHR34222">
    <property type="entry name" value="GAG_PRE-INTEGRS DOMAIN-CONTAINING PROTEIN"/>
    <property type="match status" value="1"/>
</dbReference>
<evidence type="ECO:0000313" key="1">
    <source>
        <dbReference type="EMBL" id="TYH12972.1"/>
    </source>
</evidence>
<dbReference type="AlphaFoldDB" id="A0A5D2G519"/>
<gene>
    <name evidence="1" type="ORF">ES288_A06G108000v1</name>
</gene>
<proteinExistence type="predicted"/>
<dbReference type="PANTHER" id="PTHR34222:SF33">
    <property type="entry name" value="RETROTRANSPOSON GAG DOMAIN-CONTAINING PROTEIN"/>
    <property type="match status" value="1"/>
</dbReference>
<keyword evidence="2" id="KW-1185">Reference proteome</keyword>
<accession>A0A5D2G519</accession>
<protein>
    <recommendedName>
        <fullName evidence="3">Retrotransposon gag domain-containing protein</fullName>
    </recommendedName>
</protein>
<evidence type="ECO:0008006" key="3">
    <source>
        <dbReference type="Google" id="ProtNLM"/>
    </source>
</evidence>
<evidence type="ECO:0000313" key="2">
    <source>
        <dbReference type="Proteomes" id="UP000323506"/>
    </source>
</evidence>
<name>A0A5D2G519_GOSDA</name>
<dbReference type="EMBL" id="CM017693">
    <property type="protein sequence ID" value="TYH12972.1"/>
    <property type="molecule type" value="Genomic_DNA"/>
</dbReference>
<dbReference type="Proteomes" id="UP000323506">
    <property type="component" value="Chromosome A06"/>
</dbReference>
<sequence length="198" mass="22414">MMNTLQQGMTVFAYYTKLKGIWDELNTYSQIPPCTCGSAKALAVGKEKEKVHQFPMGLNKKYKMTRSQILNMDPLPSLSRVYAQQLKGYNTNRKSTSSRYLSKLFGEHCKKSRHIKETCFKLHGYPEWCEKGKKSSKPKAANSAQHLEKDEGNTSTVLIVGLTNEQYAQLISMLNLEKSQTSTANFAGFTHEEADWNG</sequence>